<feature type="region of interest" description="Disordered" evidence="1">
    <location>
        <begin position="154"/>
        <end position="278"/>
    </location>
</feature>
<dbReference type="PROSITE" id="PS50020">
    <property type="entry name" value="WW_DOMAIN_2"/>
    <property type="match status" value="1"/>
</dbReference>
<dbReference type="InterPro" id="IPR001202">
    <property type="entry name" value="WW_dom"/>
</dbReference>
<dbReference type="SUPFAM" id="SSF51045">
    <property type="entry name" value="WW domain"/>
    <property type="match status" value="1"/>
</dbReference>
<dbReference type="Proteomes" id="UP000272025">
    <property type="component" value="Unassembled WGS sequence"/>
</dbReference>
<dbReference type="Gene3D" id="2.20.70.10">
    <property type="match status" value="1"/>
</dbReference>
<dbReference type="EMBL" id="ML119058">
    <property type="protein sequence ID" value="ROT36913.1"/>
    <property type="molecule type" value="Genomic_DNA"/>
</dbReference>
<dbReference type="GeneID" id="39578462"/>
<dbReference type="OrthoDB" id="2444812at2759"/>
<protein>
    <recommendedName>
        <fullName evidence="2">WW domain-containing protein</fullName>
    </recommendedName>
</protein>
<dbReference type="InterPro" id="IPR036020">
    <property type="entry name" value="WW_dom_sf"/>
</dbReference>
<evidence type="ECO:0000256" key="1">
    <source>
        <dbReference type="SAM" id="MobiDB-lite"/>
    </source>
</evidence>
<sequence>METPPMAAPSVPLGWVAQWERRYQRWFYVSQDSGRAQWEHPSPPFTPGPPPATRSYPGVYGGQPYAAMSAPLHTTPYPYRGNGYVAEHPRPGYGGGYPAQPYGGHGYGGGYPAQHYGAQAGEKTKSGSSGVLMGAAGGLAVGAIGGALVANALNDSDNSGDEEAPAPAPPAYYPPPEENYYAPPSEDEAPAFDSGPPPVLGAVDEDGNSISSGDRERVAEAREEYEEALVAAADSDAASSDHEAVEEAREAYEEAYQDVYGGEEEDYGGEDEDYYDDE</sequence>
<evidence type="ECO:0000313" key="3">
    <source>
        <dbReference type="EMBL" id="ROT36913.1"/>
    </source>
</evidence>
<feature type="compositionally biased region" description="Pro residues" evidence="1">
    <location>
        <begin position="166"/>
        <end position="177"/>
    </location>
</feature>
<name>A0A3N2PQX2_SODAK</name>
<dbReference type="STRING" id="1314773.A0A3N2PQX2"/>
<dbReference type="AlphaFoldDB" id="A0A3N2PQX2"/>
<dbReference type="RefSeq" id="XP_028464719.1">
    <property type="nucleotide sequence ID" value="XM_028609984.1"/>
</dbReference>
<proteinExistence type="predicted"/>
<dbReference type="SMART" id="SM00456">
    <property type="entry name" value="WW"/>
    <property type="match status" value="1"/>
</dbReference>
<evidence type="ECO:0000259" key="2">
    <source>
        <dbReference type="PROSITE" id="PS50020"/>
    </source>
</evidence>
<organism evidence="3 4">
    <name type="scientific">Sodiomyces alkalinus (strain CBS 110278 / VKM F-3762 / F11)</name>
    <name type="common">Alkaliphilic filamentous fungus</name>
    <dbReference type="NCBI Taxonomy" id="1314773"/>
    <lineage>
        <taxon>Eukaryota</taxon>
        <taxon>Fungi</taxon>
        <taxon>Dikarya</taxon>
        <taxon>Ascomycota</taxon>
        <taxon>Pezizomycotina</taxon>
        <taxon>Sordariomycetes</taxon>
        <taxon>Hypocreomycetidae</taxon>
        <taxon>Glomerellales</taxon>
        <taxon>Plectosphaerellaceae</taxon>
        <taxon>Sodiomyces</taxon>
    </lineage>
</organism>
<feature type="compositionally biased region" description="Basic and acidic residues" evidence="1">
    <location>
        <begin position="213"/>
        <end position="222"/>
    </location>
</feature>
<feature type="compositionally biased region" description="Acidic residues" evidence="1">
    <location>
        <begin position="253"/>
        <end position="278"/>
    </location>
</feature>
<feature type="domain" description="WW" evidence="2">
    <location>
        <begin position="9"/>
        <end position="43"/>
    </location>
</feature>
<reference evidence="3 4" key="1">
    <citation type="journal article" date="2018" name="Mol. Ecol.">
        <title>The obligate alkalophilic soda-lake fungus Sodiomyces alkalinus has shifted to a protein diet.</title>
        <authorList>
            <person name="Grum-Grzhimaylo A.A."/>
            <person name="Falkoski D.L."/>
            <person name="van den Heuvel J."/>
            <person name="Valero-Jimenez C.A."/>
            <person name="Min B."/>
            <person name="Choi I.G."/>
            <person name="Lipzen A."/>
            <person name="Daum C.G."/>
            <person name="Aanen D.K."/>
            <person name="Tsang A."/>
            <person name="Henrissat B."/>
            <person name="Bilanenko E.N."/>
            <person name="de Vries R.P."/>
            <person name="van Kan J.A.L."/>
            <person name="Grigoriev I.V."/>
            <person name="Debets A.J.M."/>
        </authorList>
    </citation>
    <scope>NUCLEOTIDE SEQUENCE [LARGE SCALE GENOMIC DNA]</scope>
    <source>
        <strain evidence="3 4">F11</strain>
    </source>
</reference>
<keyword evidence="4" id="KW-1185">Reference proteome</keyword>
<gene>
    <name evidence="3" type="ORF">SODALDRAFT_325481</name>
</gene>
<feature type="compositionally biased region" description="Low complexity" evidence="1">
    <location>
        <begin position="228"/>
        <end position="238"/>
    </location>
</feature>
<feature type="compositionally biased region" description="Basic and acidic residues" evidence="1">
    <location>
        <begin position="239"/>
        <end position="252"/>
    </location>
</feature>
<accession>A0A3N2PQX2</accession>
<evidence type="ECO:0000313" key="4">
    <source>
        <dbReference type="Proteomes" id="UP000272025"/>
    </source>
</evidence>